<dbReference type="NCBIfam" id="TIGR01613">
    <property type="entry name" value="primase_Cterm"/>
    <property type="match status" value="1"/>
</dbReference>
<dbReference type="InterPro" id="IPR014015">
    <property type="entry name" value="Helicase_SF3_DNA-vir"/>
</dbReference>
<evidence type="ECO:0000259" key="4">
    <source>
        <dbReference type="PROSITE" id="PS51206"/>
    </source>
</evidence>
<dbReference type="InterPro" id="IPR045455">
    <property type="entry name" value="NrS-1_pol-like_helicase"/>
</dbReference>
<dbReference type="InterPro" id="IPR027417">
    <property type="entry name" value="P-loop_NTPase"/>
</dbReference>
<feature type="domain" description="SF3 helicase" evidence="4">
    <location>
        <begin position="315"/>
        <end position="470"/>
    </location>
</feature>
<keyword evidence="2" id="KW-0378">Hydrolase</keyword>
<keyword evidence="6" id="KW-1185">Reference proteome</keyword>
<dbReference type="Pfam" id="PF08706">
    <property type="entry name" value="D5_N"/>
    <property type="match status" value="1"/>
</dbReference>
<dbReference type="InterPro" id="IPR014818">
    <property type="entry name" value="Phage/plasmid_primase_P4_C"/>
</dbReference>
<dbReference type="SMART" id="SM00885">
    <property type="entry name" value="D5_N"/>
    <property type="match status" value="1"/>
</dbReference>
<dbReference type="InterPro" id="IPR006500">
    <property type="entry name" value="Helicase_put_C_phage/plasmid"/>
</dbReference>
<keyword evidence="1" id="KW-0547">Nucleotide-binding</keyword>
<dbReference type="SUPFAM" id="SSF52540">
    <property type="entry name" value="P-loop containing nucleoside triphosphate hydrolases"/>
    <property type="match status" value="1"/>
</dbReference>
<evidence type="ECO:0000256" key="1">
    <source>
        <dbReference type="ARBA" id="ARBA00022741"/>
    </source>
</evidence>
<dbReference type="PROSITE" id="PS51206">
    <property type="entry name" value="SF3_HELICASE_1"/>
    <property type="match status" value="1"/>
</dbReference>
<evidence type="ECO:0000256" key="2">
    <source>
        <dbReference type="ARBA" id="ARBA00022801"/>
    </source>
</evidence>
<gene>
    <name evidence="5" type="ORF">PUW25_24930</name>
</gene>
<dbReference type="EMBL" id="CP118108">
    <property type="protein sequence ID" value="WDI02392.1"/>
    <property type="molecule type" value="Genomic_DNA"/>
</dbReference>
<evidence type="ECO:0000313" key="6">
    <source>
        <dbReference type="Proteomes" id="UP001221519"/>
    </source>
</evidence>
<organism evidence="5 6">
    <name type="scientific">Paenibacillus urinalis</name>
    <dbReference type="NCBI Taxonomy" id="521520"/>
    <lineage>
        <taxon>Bacteria</taxon>
        <taxon>Bacillati</taxon>
        <taxon>Bacillota</taxon>
        <taxon>Bacilli</taxon>
        <taxon>Bacillales</taxon>
        <taxon>Paenibacillaceae</taxon>
        <taxon>Paenibacillus</taxon>
    </lineage>
</organism>
<dbReference type="PANTHER" id="PTHR35372">
    <property type="entry name" value="ATP BINDING PROTEIN-RELATED"/>
    <property type="match status" value="1"/>
</dbReference>
<name>A0ABY7X9A0_9BACL</name>
<protein>
    <submittedName>
        <fullName evidence="5">Phage/plasmid primase, P4 family</fullName>
    </submittedName>
</protein>
<dbReference type="Proteomes" id="UP001221519">
    <property type="component" value="Chromosome"/>
</dbReference>
<evidence type="ECO:0000313" key="5">
    <source>
        <dbReference type="EMBL" id="WDI02392.1"/>
    </source>
</evidence>
<dbReference type="RefSeq" id="WP_274337824.1">
    <property type="nucleotide sequence ID" value="NZ_CP118106.1"/>
</dbReference>
<evidence type="ECO:0000256" key="3">
    <source>
        <dbReference type="ARBA" id="ARBA00022840"/>
    </source>
</evidence>
<dbReference type="PANTHER" id="PTHR35372:SF2">
    <property type="entry name" value="SF3 HELICASE DOMAIN-CONTAINING PROTEIN"/>
    <property type="match status" value="1"/>
</dbReference>
<proteinExistence type="predicted"/>
<accession>A0ABY7X9A0</accession>
<reference evidence="5 6" key="1">
    <citation type="submission" date="2023-02" db="EMBL/GenBank/DDBJ databases">
        <title>Pathogen: clinical or host-associated sample.</title>
        <authorList>
            <person name="Hergert J."/>
            <person name="Casey R."/>
            <person name="Wagner J."/>
            <person name="Young E.L."/>
            <person name="Oakeson K.F."/>
        </authorList>
    </citation>
    <scope>NUCLEOTIDE SEQUENCE [LARGE SCALE GENOMIC DNA]</scope>
    <source>
        <strain evidence="5 6">2022CK-00829</strain>
    </source>
</reference>
<dbReference type="Pfam" id="PF19263">
    <property type="entry name" value="DUF5906"/>
    <property type="match status" value="1"/>
</dbReference>
<dbReference type="Gene3D" id="3.40.50.300">
    <property type="entry name" value="P-loop containing nucleotide triphosphate hydrolases"/>
    <property type="match status" value="1"/>
</dbReference>
<sequence>MDQQQLHPAAAPEWMVNRMTKQTRTLTADSNLALQKLVSRCKVFAEDWTTQQQSGLDEETWFKWLSLLFHSAGADSALEFSKASIKHGPRSQERLRDLQKSEKKRFVRCRTLGCDEQKIAECFAGQLRRNEKGTITNSPARFLLSSYTATTPSWKQQVDPSQIGLEVSKKTGRLIGINGNIYARYILQKKLDLIYSNDRFYVYQSSGVWKFEDSNRVSRILRGILHSFVPDSWTPKLELDYISALKVEAPRVDKMDPNRKMINLANGMLDLEEYQLVPHDKRYYSTIQVPIHYDPTAKCPTFLQYLSDIFQNDQELIELTAEMQGYCLTTEVKAHKAFILYGKGSNGKSVLAEILNRLCGIENVSSVSLGELDNSFARSELVDKILNLATENEVGKSGFDTTYFKSIVSGDTIRVERKHEQGFSYQPFCKLVFALNNFPYTKDKSYGFLRRLVILPFNKTFKEEKADVNLLNKLTEELSGILNFALSGLKRLEANGYRFTKSQAANNLLKEFSEELNPVECFVDEMIVKGSPEDRVKNKDIGTSFKQWCQRQGHGSLAQYSQIRLLRNIREILQSKGIKTEVGNAGDGRYTKGIKLMKNPNTLLNESVSVGDIEDIT</sequence>
<dbReference type="InterPro" id="IPR051620">
    <property type="entry name" value="ORF904-like_C"/>
</dbReference>
<keyword evidence="3" id="KW-0067">ATP-binding</keyword>